<keyword evidence="5 6" id="KW-0665">Pyrimidine biosynthesis</keyword>
<proteinExistence type="inferred from homology"/>
<dbReference type="InterPro" id="IPR029057">
    <property type="entry name" value="PRTase-like"/>
</dbReference>
<evidence type="ECO:0000256" key="4">
    <source>
        <dbReference type="ARBA" id="ARBA00022679"/>
    </source>
</evidence>
<evidence type="ECO:0000256" key="5">
    <source>
        <dbReference type="ARBA" id="ARBA00022975"/>
    </source>
</evidence>
<keyword evidence="3 6" id="KW-0328">Glycosyltransferase</keyword>
<dbReference type="AlphaFoldDB" id="A0A934R587"/>
<dbReference type="Pfam" id="PF00156">
    <property type="entry name" value="Pribosyltran"/>
    <property type="match status" value="1"/>
</dbReference>
<dbReference type="InterPro" id="IPR004467">
    <property type="entry name" value="Or_phspho_trans_dom"/>
</dbReference>
<feature type="binding site" description="in other chain" evidence="6">
    <location>
        <position position="105"/>
    </location>
    <ligand>
        <name>5-phospho-alpha-D-ribose 1-diphosphate</name>
        <dbReference type="ChEBI" id="CHEBI:58017"/>
        <note>ligand shared between dimeric partners</note>
    </ligand>
</feature>
<dbReference type="InterPro" id="IPR023031">
    <property type="entry name" value="OPRT"/>
</dbReference>
<dbReference type="CDD" id="cd06223">
    <property type="entry name" value="PRTases_typeI"/>
    <property type="match status" value="1"/>
</dbReference>
<name>A0A934R587_9BACT</name>
<dbReference type="InterPro" id="IPR000836">
    <property type="entry name" value="PRTase_dom"/>
</dbReference>
<dbReference type="EMBL" id="JAENIK010000011">
    <property type="protein sequence ID" value="MBK1816466.1"/>
    <property type="molecule type" value="Genomic_DNA"/>
</dbReference>
<comment type="caution">
    <text evidence="6">Lacks conserved residue(s) required for the propagation of feature annotation.</text>
</comment>
<dbReference type="GO" id="GO:0000287">
    <property type="term" value="F:magnesium ion binding"/>
    <property type="evidence" value="ECO:0007669"/>
    <property type="project" value="UniProtKB-UniRule"/>
</dbReference>
<feature type="binding site" description="in other chain" evidence="6">
    <location>
        <begin position="130"/>
        <end position="138"/>
    </location>
    <ligand>
        <name>5-phospho-alpha-D-ribose 1-diphosphate</name>
        <dbReference type="ChEBI" id="CHEBI:58017"/>
        <note>ligand shared between dimeric partners</note>
    </ligand>
</feature>
<evidence type="ECO:0000256" key="1">
    <source>
        <dbReference type="ARBA" id="ARBA00004889"/>
    </source>
</evidence>
<evidence type="ECO:0000256" key="3">
    <source>
        <dbReference type="ARBA" id="ARBA00022676"/>
    </source>
</evidence>
<comment type="function">
    <text evidence="6">Catalyzes the transfer of a ribosyl phosphate group from 5-phosphoribose 1-diphosphate to orotate, leading to the formation of orotidine monophosphate (OMP).</text>
</comment>
<feature type="domain" description="Phosphoribosyltransferase" evidence="7">
    <location>
        <begin position="119"/>
        <end position="165"/>
    </location>
</feature>
<comment type="pathway">
    <text evidence="1 6">Pyrimidine metabolism; UMP biosynthesis via de novo pathway; UMP from orotate: step 1/2.</text>
</comment>
<dbReference type="Proteomes" id="UP000600139">
    <property type="component" value="Unassembled WGS sequence"/>
</dbReference>
<dbReference type="Gene3D" id="3.40.50.2020">
    <property type="match status" value="1"/>
</dbReference>
<dbReference type="GO" id="GO:0044205">
    <property type="term" value="P:'de novo' UMP biosynthetic process"/>
    <property type="evidence" value="ECO:0007669"/>
    <property type="project" value="UniProtKB-UniRule"/>
</dbReference>
<dbReference type="SUPFAM" id="SSF53271">
    <property type="entry name" value="PRTase-like"/>
    <property type="match status" value="1"/>
</dbReference>
<evidence type="ECO:0000259" key="7">
    <source>
        <dbReference type="Pfam" id="PF00156"/>
    </source>
</evidence>
<feature type="binding site" evidence="6">
    <location>
        <position position="110"/>
    </location>
    <ligand>
        <name>5-phospho-alpha-D-ribose 1-diphosphate</name>
        <dbReference type="ChEBI" id="CHEBI:58017"/>
        <note>ligand shared between dimeric partners</note>
    </ligand>
</feature>
<feature type="binding site" evidence="6">
    <location>
        <position position="134"/>
    </location>
    <ligand>
        <name>orotate</name>
        <dbReference type="ChEBI" id="CHEBI:30839"/>
    </ligand>
</feature>
<evidence type="ECO:0000313" key="9">
    <source>
        <dbReference type="Proteomes" id="UP000600139"/>
    </source>
</evidence>
<comment type="similarity">
    <text evidence="6">Belongs to the purine/pyrimidine phosphoribosyltransferase family. PyrE subfamily.</text>
</comment>
<dbReference type="HAMAP" id="MF_01208">
    <property type="entry name" value="PyrE"/>
    <property type="match status" value="1"/>
</dbReference>
<gene>
    <name evidence="6 8" type="primary">pyrE</name>
    <name evidence="8" type="ORF">JIN84_12640</name>
</gene>
<feature type="binding site" evidence="6">
    <location>
        <position position="162"/>
    </location>
    <ligand>
        <name>orotate</name>
        <dbReference type="ChEBI" id="CHEBI:30839"/>
    </ligand>
</feature>
<feature type="binding site" evidence="6">
    <location>
        <position position="108"/>
    </location>
    <ligand>
        <name>5-phospho-alpha-D-ribose 1-diphosphate</name>
        <dbReference type="ChEBI" id="CHEBI:58017"/>
        <note>ligand shared between dimeric partners</note>
    </ligand>
</feature>
<sequence>MLHTASALKNLLLQKSVRTGTFTLASGKESDLYIDCRMTALDPFGANLIGDLGWHAVRSKIHSEQLQIDAIGGMTLGADPISLAVGMTSALRHPDEALQVFTVRKEPKGHGAGKQIEGNFKSGANVIVVDDVITTGGSTLKAIDAIEREGGKVAFALVLVDREEGGRQAIEARGIHVISLFSRSTLLDE</sequence>
<comment type="catalytic activity">
    <reaction evidence="6">
        <text>orotidine 5'-phosphate + diphosphate = orotate + 5-phospho-alpha-D-ribose 1-diphosphate</text>
        <dbReference type="Rhea" id="RHEA:10380"/>
        <dbReference type="ChEBI" id="CHEBI:30839"/>
        <dbReference type="ChEBI" id="CHEBI:33019"/>
        <dbReference type="ChEBI" id="CHEBI:57538"/>
        <dbReference type="ChEBI" id="CHEBI:58017"/>
        <dbReference type="EC" id="2.4.2.10"/>
    </reaction>
</comment>
<protein>
    <recommendedName>
        <fullName evidence="2 6">Orotate phosphoribosyltransferase</fullName>
        <shortName evidence="6">OPRT</shortName>
        <shortName evidence="6">OPRTase</shortName>
        <ecNumber evidence="2 6">2.4.2.10</ecNumber>
    </recommendedName>
</protein>
<comment type="subunit">
    <text evidence="6">Homodimer.</text>
</comment>
<comment type="cofactor">
    <cofactor evidence="6">
        <name>Mg(2+)</name>
        <dbReference type="ChEBI" id="CHEBI:18420"/>
    </cofactor>
</comment>
<dbReference type="RefSeq" id="WP_200351400.1">
    <property type="nucleotide sequence ID" value="NZ_BAABHZ010000006.1"/>
</dbReference>
<keyword evidence="6" id="KW-0460">Magnesium</keyword>
<comment type="caution">
    <text evidence="8">The sequence shown here is derived from an EMBL/GenBank/DDBJ whole genome shotgun (WGS) entry which is preliminary data.</text>
</comment>
<accession>A0A934R587</accession>
<dbReference type="PANTHER" id="PTHR19278">
    <property type="entry name" value="OROTATE PHOSPHORIBOSYLTRANSFERASE"/>
    <property type="match status" value="1"/>
</dbReference>
<dbReference type="PANTHER" id="PTHR19278:SF9">
    <property type="entry name" value="URIDINE 5'-MONOPHOSPHATE SYNTHASE"/>
    <property type="match status" value="1"/>
</dbReference>
<reference evidence="8" key="1">
    <citation type="submission" date="2021-01" db="EMBL/GenBank/DDBJ databases">
        <title>Modified the classification status of verrucomicrobia.</title>
        <authorList>
            <person name="Feng X."/>
        </authorList>
    </citation>
    <scope>NUCLEOTIDE SEQUENCE</scope>
    <source>
        <strain evidence="8">JCM 18052</strain>
    </source>
</reference>
<dbReference type="EC" id="2.4.2.10" evidence="2 6"/>
<dbReference type="GO" id="GO:0004588">
    <property type="term" value="F:orotate phosphoribosyltransferase activity"/>
    <property type="evidence" value="ECO:0007669"/>
    <property type="project" value="UniProtKB-UniRule"/>
</dbReference>
<dbReference type="GO" id="GO:0019856">
    <property type="term" value="P:pyrimidine nucleobase biosynthetic process"/>
    <property type="evidence" value="ECO:0007669"/>
    <property type="project" value="TreeGrafter"/>
</dbReference>
<evidence type="ECO:0000256" key="6">
    <source>
        <dbReference type="HAMAP-Rule" id="MF_01208"/>
    </source>
</evidence>
<evidence type="ECO:0000256" key="2">
    <source>
        <dbReference type="ARBA" id="ARBA00011971"/>
    </source>
</evidence>
<evidence type="ECO:0000313" key="8">
    <source>
        <dbReference type="EMBL" id="MBK1816466.1"/>
    </source>
</evidence>
<keyword evidence="4 6" id="KW-0808">Transferase</keyword>
<dbReference type="NCBIfam" id="TIGR00336">
    <property type="entry name" value="pyrE"/>
    <property type="match status" value="1"/>
</dbReference>
<organism evidence="8 9">
    <name type="scientific">Luteolibacter yonseiensis</name>
    <dbReference type="NCBI Taxonomy" id="1144680"/>
    <lineage>
        <taxon>Bacteria</taxon>
        <taxon>Pseudomonadati</taxon>
        <taxon>Verrucomicrobiota</taxon>
        <taxon>Verrucomicrobiia</taxon>
        <taxon>Verrucomicrobiales</taxon>
        <taxon>Verrucomicrobiaceae</taxon>
        <taxon>Luteolibacter</taxon>
    </lineage>
</organism>
<feature type="binding site" evidence="6">
    <location>
        <position position="104"/>
    </location>
    <ligand>
        <name>5-phospho-alpha-D-ribose 1-diphosphate</name>
        <dbReference type="ChEBI" id="CHEBI:58017"/>
        <note>ligand shared between dimeric partners</note>
    </ligand>
</feature>
<keyword evidence="9" id="KW-1185">Reference proteome</keyword>